<keyword evidence="2" id="KW-1185">Reference proteome</keyword>
<dbReference type="STRING" id="1365484.W6PUS0"/>
<sequence length="148" mass="16812">MPFLLVRADGSNLSPWGRALDNIDIPAGLYTEEINKGRMQDSGNMSRLLLTSRIGSIGYARDTIREQIGLYASHKLIDYPHKLYQVCGWNGIRETHGAQLYKVLLNWAERVEMGDWEVDENGVAGGIEKFRDADTPGNWEKYQIPLSW</sequence>
<name>W6PUS0_PENRF</name>
<proteinExistence type="predicted"/>
<dbReference type="AlphaFoldDB" id="W6PUS0"/>
<organism evidence="1 2">
    <name type="scientific">Penicillium roqueforti (strain FM164)</name>
    <dbReference type="NCBI Taxonomy" id="1365484"/>
    <lineage>
        <taxon>Eukaryota</taxon>
        <taxon>Fungi</taxon>
        <taxon>Dikarya</taxon>
        <taxon>Ascomycota</taxon>
        <taxon>Pezizomycotina</taxon>
        <taxon>Eurotiomycetes</taxon>
        <taxon>Eurotiomycetidae</taxon>
        <taxon>Eurotiales</taxon>
        <taxon>Aspergillaceae</taxon>
        <taxon>Penicillium</taxon>
    </lineage>
</organism>
<dbReference type="EMBL" id="HG792015">
    <property type="protein sequence ID" value="CDM27968.1"/>
    <property type="molecule type" value="Genomic_DNA"/>
</dbReference>
<accession>W6PUS0</accession>
<protein>
    <submittedName>
        <fullName evidence="1">Genomic scaffold, ProqFM164S01</fullName>
    </submittedName>
</protein>
<dbReference type="OrthoDB" id="3029470at2759"/>
<evidence type="ECO:0000313" key="2">
    <source>
        <dbReference type="Proteomes" id="UP000030686"/>
    </source>
</evidence>
<gene>
    <name evidence="1" type="ORF">PROQFM164_S01g001779</name>
</gene>
<evidence type="ECO:0000313" key="1">
    <source>
        <dbReference type="EMBL" id="CDM27968.1"/>
    </source>
</evidence>
<reference evidence="1" key="1">
    <citation type="journal article" date="2014" name="Nat. Commun.">
        <title>Multiple recent horizontal transfers of a large genomic region in cheese making fungi.</title>
        <authorList>
            <person name="Cheeseman K."/>
            <person name="Ropars J."/>
            <person name="Renault P."/>
            <person name="Dupont J."/>
            <person name="Gouzy J."/>
            <person name="Branca A."/>
            <person name="Abraham A.L."/>
            <person name="Ceppi M."/>
            <person name="Conseiller E."/>
            <person name="Debuchy R."/>
            <person name="Malagnac F."/>
            <person name="Goarin A."/>
            <person name="Silar P."/>
            <person name="Lacoste S."/>
            <person name="Sallet E."/>
            <person name="Bensimon A."/>
            <person name="Giraud T."/>
            <person name="Brygoo Y."/>
        </authorList>
    </citation>
    <scope>NUCLEOTIDE SEQUENCE [LARGE SCALE GENOMIC DNA]</scope>
    <source>
        <strain evidence="1">FM164</strain>
    </source>
</reference>
<dbReference type="Proteomes" id="UP000030686">
    <property type="component" value="Unassembled WGS sequence"/>
</dbReference>